<organism evidence="7 8">
    <name type="scientific">Colletotrichum higginsianum (strain IMI 349063)</name>
    <name type="common">Crucifer anthracnose fungus</name>
    <dbReference type="NCBI Taxonomy" id="759273"/>
    <lineage>
        <taxon>Eukaryota</taxon>
        <taxon>Fungi</taxon>
        <taxon>Dikarya</taxon>
        <taxon>Ascomycota</taxon>
        <taxon>Pezizomycotina</taxon>
        <taxon>Sordariomycetes</taxon>
        <taxon>Hypocreomycetidae</taxon>
        <taxon>Glomerellales</taxon>
        <taxon>Glomerellaceae</taxon>
        <taxon>Colletotrichum</taxon>
        <taxon>Colletotrichum destructivum species complex</taxon>
    </lineage>
</organism>
<dbReference type="PANTHER" id="PTHR12391">
    <property type="entry name" value="ARP2/3 COMPLEX 21 KD SUBUNIT"/>
    <property type="match status" value="1"/>
</dbReference>
<dbReference type="SUPFAM" id="SSF69060">
    <property type="entry name" value="Arp2/3 complex 21 kDa subunit ARPC3"/>
    <property type="match status" value="1"/>
</dbReference>
<keyword evidence="4" id="KW-0009">Actin-binding</keyword>
<dbReference type="EMBL" id="LTAN01000007">
    <property type="protein sequence ID" value="OBR06878.1"/>
    <property type="molecule type" value="Genomic_DNA"/>
</dbReference>
<proteinExistence type="inferred from homology"/>
<dbReference type="Proteomes" id="UP000092177">
    <property type="component" value="Unassembled WGS sequence"/>
</dbReference>
<evidence type="ECO:0000256" key="5">
    <source>
        <dbReference type="ARBA" id="ARBA00023212"/>
    </source>
</evidence>
<evidence type="ECO:0000256" key="6">
    <source>
        <dbReference type="SAM" id="MobiDB-lite"/>
    </source>
</evidence>
<feature type="compositionally biased region" description="Low complexity" evidence="6">
    <location>
        <begin position="66"/>
        <end position="77"/>
    </location>
</feature>
<comment type="subcellular location">
    <subcellularLocation>
        <location evidence="1">Cytoplasm</location>
        <location evidence="1">Cytoskeleton</location>
    </subcellularLocation>
</comment>
<dbReference type="InterPro" id="IPR007204">
    <property type="entry name" value="ARPC3"/>
</dbReference>
<dbReference type="GO" id="GO:0003779">
    <property type="term" value="F:actin binding"/>
    <property type="evidence" value="ECO:0007669"/>
    <property type="project" value="UniProtKB-KW"/>
</dbReference>
<dbReference type="GO" id="GO:0005885">
    <property type="term" value="C:Arp2/3 protein complex"/>
    <property type="evidence" value="ECO:0007669"/>
    <property type="project" value="InterPro"/>
</dbReference>
<name>A0A1B7Y4G4_COLHI</name>
<evidence type="ECO:0000256" key="2">
    <source>
        <dbReference type="ARBA" id="ARBA00010856"/>
    </source>
</evidence>
<protein>
    <submittedName>
        <fullName evidence="7">Actin-related protein 2/3 complex subunit 3</fullName>
    </submittedName>
</protein>
<dbReference type="AlphaFoldDB" id="A0A1B7Y4G4"/>
<evidence type="ECO:0000256" key="1">
    <source>
        <dbReference type="ARBA" id="ARBA00004245"/>
    </source>
</evidence>
<keyword evidence="3" id="KW-0963">Cytoplasm</keyword>
<keyword evidence="5" id="KW-0206">Cytoskeleton</keyword>
<evidence type="ECO:0000313" key="8">
    <source>
        <dbReference type="Proteomes" id="UP000092177"/>
    </source>
</evidence>
<comment type="caution">
    <text evidence="7">The sequence shown here is derived from an EMBL/GenBank/DDBJ whole genome shotgun (WGS) entry which is preliminary data.</text>
</comment>
<evidence type="ECO:0000256" key="3">
    <source>
        <dbReference type="ARBA" id="ARBA00022490"/>
    </source>
</evidence>
<gene>
    <name evidence="7" type="ORF">CH63R_10998</name>
</gene>
<dbReference type="GeneID" id="28870079"/>
<keyword evidence="8" id="KW-1185">Reference proteome</keyword>
<comment type="similarity">
    <text evidence="2">Belongs to the ARPC3 family.</text>
</comment>
<dbReference type="InterPro" id="IPR036753">
    <property type="entry name" value="ARPC3_sf"/>
</dbReference>
<dbReference type="GO" id="GO:0030833">
    <property type="term" value="P:regulation of actin filament polymerization"/>
    <property type="evidence" value="ECO:0007669"/>
    <property type="project" value="InterPro"/>
</dbReference>
<reference evidence="8" key="1">
    <citation type="journal article" date="2017" name="BMC Genomics">
        <title>Gapless genome assembly of Colletotrichum higginsianum reveals chromosome structure and association of transposable elements with secondary metabolite gene clusters.</title>
        <authorList>
            <person name="Dallery J.-F."/>
            <person name="Lapalu N."/>
            <person name="Zampounis A."/>
            <person name="Pigne S."/>
            <person name="Luyten I."/>
            <person name="Amselem J."/>
            <person name="Wittenberg A.H.J."/>
            <person name="Zhou S."/>
            <person name="de Queiroz M.V."/>
            <person name="Robin G.P."/>
            <person name="Auger A."/>
            <person name="Hainaut M."/>
            <person name="Henrissat B."/>
            <person name="Kim K.-T."/>
            <person name="Lee Y.-H."/>
            <person name="Lespinet O."/>
            <person name="Schwartz D.C."/>
            <person name="Thon M.R."/>
            <person name="O'Connell R.J."/>
        </authorList>
    </citation>
    <scope>NUCLEOTIDE SEQUENCE [LARGE SCALE GENOMIC DNA]</scope>
    <source>
        <strain evidence="8">IMI 349063</strain>
    </source>
</reference>
<dbReference type="Pfam" id="PF04062">
    <property type="entry name" value="P21-Arc"/>
    <property type="match status" value="1"/>
</dbReference>
<dbReference type="Gene3D" id="1.10.1760.10">
    <property type="entry name" value="Actin-related protein 2/3 complex subunit 3"/>
    <property type="match status" value="1"/>
</dbReference>
<evidence type="ECO:0000313" key="7">
    <source>
        <dbReference type="EMBL" id="OBR06878.1"/>
    </source>
</evidence>
<evidence type="ECO:0000256" key="4">
    <source>
        <dbReference type="ARBA" id="ARBA00023203"/>
    </source>
</evidence>
<dbReference type="FunFam" id="1.10.1760.10:FF:000002">
    <property type="entry name" value="Actin-related protein 2/3 complex subunit 3"/>
    <property type="match status" value="1"/>
</dbReference>
<sequence>MNHVIIVANSATRPMAWMGLQCPCDPCGAQDPVLPESSALFTVVTLGQLLRHNPAPARQEAEARAEAGASGAEAQGRPHSMLEVRGERWTSVSSESSPTIRRLLPIRSSTLDLSRFDSHCAASAHSPHTGFILYQTNSLVEKLIKMPAYNSMFNADPNVPRLIGNFPLLPLRTKTRGPAYTLPFPNPPLPANESPDPDSESYDILDEVLALFRANTFFRNFELQGPADRLLVYGIWFVSDCLTKIKPNAGVRDASKDVMNVALDTNFAIPGDPAWPLNQMYEPPRDRQDAEQLRQYMSQVRQELATRLLARVYDEDGDGKPSKWWLSFTKRKFMGKAL</sequence>
<accession>A0A1B7Y4G4</accession>
<dbReference type="GO" id="GO:0034314">
    <property type="term" value="P:Arp2/3 complex-mediated actin nucleation"/>
    <property type="evidence" value="ECO:0007669"/>
    <property type="project" value="InterPro"/>
</dbReference>
<feature type="region of interest" description="Disordered" evidence="6">
    <location>
        <begin position="54"/>
        <end position="79"/>
    </location>
</feature>
<dbReference type="OrthoDB" id="200404at2759"/>
<dbReference type="VEuPathDB" id="FungiDB:CH63R_10998"/>
<dbReference type="RefSeq" id="XP_018155396.1">
    <property type="nucleotide sequence ID" value="XM_018305972.1"/>
</dbReference>
<dbReference type="KEGG" id="chig:CH63R_10998"/>